<evidence type="ECO:0000256" key="7">
    <source>
        <dbReference type="HAMAP-Rule" id="MF_01351"/>
    </source>
</evidence>
<keyword evidence="7" id="KW-0472">Membrane</keyword>
<keyword evidence="9" id="KW-0456">Lyase</keyword>
<dbReference type="EC" id="7.1.1.-" evidence="7"/>
<dbReference type="PROSITE" id="PS51379">
    <property type="entry name" value="4FE4S_FER_2"/>
    <property type="match status" value="2"/>
</dbReference>
<dbReference type="GO" id="GO:0005886">
    <property type="term" value="C:plasma membrane"/>
    <property type="evidence" value="ECO:0007669"/>
    <property type="project" value="UniProtKB-SubCell"/>
</dbReference>
<feature type="binding site" evidence="7">
    <location>
        <position position="54"/>
    </location>
    <ligand>
        <name>[4Fe-4S] cluster</name>
        <dbReference type="ChEBI" id="CHEBI:49883"/>
        <label>1</label>
    </ligand>
</feature>
<evidence type="ECO:0000256" key="1">
    <source>
        <dbReference type="ARBA" id="ARBA00010277"/>
    </source>
</evidence>
<comment type="subunit">
    <text evidence="7">NDH-1 is composed of 14 different subunits. Subunits NuoA, H, J, K, L, M, N constitute the membrane sector of the complex.</text>
</comment>
<feature type="domain" description="4Fe-4S ferredoxin-type" evidence="8">
    <location>
        <begin position="90"/>
        <end position="119"/>
    </location>
</feature>
<dbReference type="Gene3D" id="3.30.70.3270">
    <property type="match status" value="1"/>
</dbReference>
<comment type="cofactor">
    <cofactor evidence="7">
        <name>[4Fe-4S] cluster</name>
        <dbReference type="ChEBI" id="CHEBI:49883"/>
    </cofactor>
    <text evidence="7">Binds 2 [4Fe-4S] clusters per subunit.</text>
</comment>
<dbReference type="NCBIfam" id="TIGR01971">
    <property type="entry name" value="NuoI"/>
    <property type="match status" value="1"/>
</dbReference>
<dbReference type="EMBL" id="KC811140">
    <property type="protein sequence ID" value="AGQ19720.1"/>
    <property type="molecule type" value="Genomic_DNA"/>
</dbReference>
<evidence type="ECO:0000256" key="6">
    <source>
        <dbReference type="ARBA" id="ARBA00023014"/>
    </source>
</evidence>
<feature type="binding site" evidence="7">
    <location>
        <position position="60"/>
    </location>
    <ligand>
        <name>[4Fe-4S] cluster</name>
        <dbReference type="ChEBI" id="CHEBI:49883"/>
        <label>1</label>
    </ligand>
</feature>
<keyword evidence="5 7" id="KW-0408">Iron</keyword>
<dbReference type="PANTHER" id="PTHR10849">
    <property type="entry name" value="NADH DEHYDROGENASE UBIQUINONE IRON-SULFUR PROTEIN 8, MITOCHONDRIAL"/>
    <property type="match status" value="1"/>
</dbReference>
<dbReference type="GO" id="GO:0009060">
    <property type="term" value="P:aerobic respiration"/>
    <property type="evidence" value="ECO:0007669"/>
    <property type="project" value="TreeGrafter"/>
</dbReference>
<name>S5DRZ2_9ACTN</name>
<feature type="binding site" evidence="7">
    <location>
        <position position="102"/>
    </location>
    <ligand>
        <name>[4Fe-4S] cluster</name>
        <dbReference type="ChEBI" id="CHEBI:49883"/>
        <label>2</label>
    </ligand>
</feature>
<dbReference type="PANTHER" id="PTHR10849:SF20">
    <property type="entry name" value="NADH DEHYDROGENASE [UBIQUINONE] IRON-SULFUR PROTEIN 8, MITOCHONDRIAL"/>
    <property type="match status" value="1"/>
</dbReference>
<dbReference type="AlphaFoldDB" id="S5DRZ2"/>
<dbReference type="HAMAP" id="MF_01351">
    <property type="entry name" value="NDH1_NuoI"/>
    <property type="match status" value="1"/>
</dbReference>
<keyword evidence="7" id="KW-0520">NAD</keyword>
<dbReference type="GO" id="GO:0048038">
    <property type="term" value="F:quinone binding"/>
    <property type="evidence" value="ECO:0007669"/>
    <property type="project" value="UniProtKB-KW"/>
</dbReference>
<reference evidence="9" key="1">
    <citation type="journal article" date="2013" name="Sci. Rep.">
        <title>Metagenomics uncovers a new group of low GC and ultra-small marine Actinobacteria.</title>
        <authorList>
            <person name="Ghai R."/>
            <person name="Mizuno C.M."/>
            <person name="Picazo A."/>
            <person name="Camacho A."/>
            <person name="Rodriguez-Valera F."/>
        </authorList>
    </citation>
    <scope>NUCLEOTIDE SEQUENCE</scope>
</reference>
<keyword evidence="7" id="KW-0874">Quinone</keyword>
<feature type="binding site" evidence="7">
    <location>
        <position position="57"/>
    </location>
    <ligand>
        <name>[4Fe-4S] cluster</name>
        <dbReference type="ChEBI" id="CHEBI:49883"/>
        <label>1</label>
    </ligand>
</feature>
<feature type="binding site" evidence="7">
    <location>
        <position position="99"/>
    </location>
    <ligand>
        <name>[4Fe-4S] cluster</name>
        <dbReference type="ChEBI" id="CHEBI:49883"/>
        <label>2</label>
    </ligand>
</feature>
<feature type="domain" description="4Fe-4S ferredoxin-type" evidence="8">
    <location>
        <begin position="45"/>
        <end position="74"/>
    </location>
</feature>
<evidence type="ECO:0000313" key="9">
    <source>
        <dbReference type="EMBL" id="AGQ19720.1"/>
    </source>
</evidence>
<accession>S5DRZ2</accession>
<dbReference type="GO" id="GO:0005506">
    <property type="term" value="F:iron ion binding"/>
    <property type="evidence" value="ECO:0007669"/>
    <property type="project" value="UniProtKB-UniRule"/>
</dbReference>
<evidence type="ECO:0000256" key="3">
    <source>
        <dbReference type="ARBA" id="ARBA00022723"/>
    </source>
</evidence>
<evidence type="ECO:0000256" key="4">
    <source>
        <dbReference type="ARBA" id="ARBA00022967"/>
    </source>
</evidence>
<evidence type="ECO:0000259" key="8">
    <source>
        <dbReference type="PROSITE" id="PS51379"/>
    </source>
</evidence>
<dbReference type="InterPro" id="IPR017900">
    <property type="entry name" value="4Fe4S_Fe_S_CS"/>
</dbReference>
<organism evidence="9">
    <name type="scientific">Candidatus Actinomarina minuta</name>
    <dbReference type="NCBI Taxonomy" id="1389454"/>
    <lineage>
        <taxon>Bacteria</taxon>
        <taxon>Bacillati</taxon>
        <taxon>Actinomycetota</taxon>
        <taxon>Actinomycetes</taxon>
        <taxon>Candidatus Actinomarinidae</taxon>
        <taxon>Candidatus Actinomarinales</taxon>
        <taxon>Candidatus Actinomarineae</taxon>
        <taxon>Candidatus Actinomarinaceae</taxon>
        <taxon>Candidatus Actinomarina</taxon>
    </lineage>
</organism>
<comment type="function">
    <text evidence="7">NDH-1 shuttles electrons from NADH, via FMN and iron-sulfur (Fe-S) centers, to quinones in the respiratory chain. The immediate electron acceptor for the enzyme in this species is believed to be ubiquinone. Couples the redox reaction to proton translocation (for every two electrons transferred, four hydrogen ions are translocated across the cytoplasmic membrane), and thus conserves the redox energy in a proton gradient.</text>
</comment>
<dbReference type="PROSITE" id="PS00198">
    <property type="entry name" value="4FE4S_FER_1"/>
    <property type="match status" value="1"/>
</dbReference>
<protein>
    <recommendedName>
        <fullName evidence="7">NADH-quinone oxidoreductase subunit I</fullName>
        <ecNumber evidence="7">7.1.1.-</ecNumber>
    </recommendedName>
    <alternativeName>
        <fullName evidence="7">NADH dehydrogenase I subunit I</fullName>
    </alternativeName>
    <alternativeName>
        <fullName evidence="7">NDH-1 subunit I</fullName>
    </alternativeName>
</protein>
<evidence type="ECO:0000256" key="5">
    <source>
        <dbReference type="ARBA" id="ARBA00023004"/>
    </source>
</evidence>
<keyword evidence="4 7" id="KW-1278">Translocase</keyword>
<dbReference type="InterPro" id="IPR010226">
    <property type="entry name" value="NADH_quinone_OxRdtase_chainI"/>
</dbReference>
<dbReference type="GO" id="GO:0050136">
    <property type="term" value="F:NADH dehydrogenase (quinone) (non-electrogenic) activity"/>
    <property type="evidence" value="ECO:0007669"/>
    <property type="project" value="UniProtKB-UniRule"/>
</dbReference>
<feature type="binding site" evidence="7">
    <location>
        <position position="105"/>
    </location>
    <ligand>
        <name>[4Fe-4S] cluster</name>
        <dbReference type="ChEBI" id="CHEBI:49883"/>
        <label>2</label>
    </ligand>
</feature>
<dbReference type="GO" id="GO:0016829">
    <property type="term" value="F:lyase activity"/>
    <property type="evidence" value="ECO:0007669"/>
    <property type="project" value="UniProtKB-KW"/>
</dbReference>
<keyword evidence="7" id="KW-1003">Cell membrane</keyword>
<proteinExistence type="inferred from homology"/>
<keyword evidence="2 7" id="KW-0004">4Fe-4S</keyword>
<feature type="binding site" evidence="7">
    <location>
        <position position="64"/>
    </location>
    <ligand>
        <name>[4Fe-4S] cluster</name>
        <dbReference type="ChEBI" id="CHEBI:49883"/>
        <label>2</label>
    </ligand>
</feature>
<comment type="subcellular location">
    <subcellularLocation>
        <location evidence="7">Cell membrane</location>
        <topology evidence="7">Peripheral membrane protein</topology>
    </subcellularLocation>
</comment>
<keyword evidence="3 7" id="KW-0479">Metal-binding</keyword>
<evidence type="ECO:0000256" key="2">
    <source>
        <dbReference type="ARBA" id="ARBA00022485"/>
    </source>
</evidence>
<dbReference type="InterPro" id="IPR017896">
    <property type="entry name" value="4Fe4S_Fe-S-bd"/>
</dbReference>
<sequence length="204" mass="23046">MSAGYDLVKGLKVTFKELFKKSVTDKYPKEFRTKPQRFHGRHVLNKYEDGMEKCIGCELCAGVCPAQCIYVRGEDNPEEQPVSPGERYGFIYEINMLRCIYCGLCVEACPTEAITMTSLFEISIGSRDEAVFDKDVLLVDEEGIPNTHEEQTKLTNFNELKTSDGWMRATSSNGNPNYQNLVSWTGSLGVGKRDPEKGQFLEEE</sequence>
<dbReference type="NCBIfam" id="NF004537">
    <property type="entry name" value="PRK05888.1-3"/>
    <property type="match status" value="1"/>
</dbReference>
<comment type="similarity">
    <text evidence="1 7">Belongs to the complex I 23 kDa subunit family.</text>
</comment>
<comment type="catalytic activity">
    <reaction evidence="7">
        <text>a quinone + NADH + 5 H(+)(in) = a quinol + NAD(+) + 4 H(+)(out)</text>
        <dbReference type="Rhea" id="RHEA:57888"/>
        <dbReference type="ChEBI" id="CHEBI:15378"/>
        <dbReference type="ChEBI" id="CHEBI:24646"/>
        <dbReference type="ChEBI" id="CHEBI:57540"/>
        <dbReference type="ChEBI" id="CHEBI:57945"/>
        <dbReference type="ChEBI" id="CHEBI:132124"/>
    </reaction>
</comment>
<keyword evidence="6 7" id="KW-0411">Iron-sulfur</keyword>
<dbReference type="SUPFAM" id="SSF54862">
    <property type="entry name" value="4Fe-4S ferredoxins"/>
    <property type="match status" value="1"/>
</dbReference>
<dbReference type="Pfam" id="PF12838">
    <property type="entry name" value="Fer4_7"/>
    <property type="match status" value="1"/>
</dbReference>
<feature type="binding site" evidence="7">
    <location>
        <position position="109"/>
    </location>
    <ligand>
        <name>[4Fe-4S] cluster</name>
        <dbReference type="ChEBI" id="CHEBI:49883"/>
        <label>1</label>
    </ligand>
</feature>
<dbReference type="GO" id="GO:0051539">
    <property type="term" value="F:4 iron, 4 sulfur cluster binding"/>
    <property type="evidence" value="ECO:0007669"/>
    <property type="project" value="UniProtKB-KW"/>
</dbReference>
<gene>
    <name evidence="7" type="primary">nuoI</name>
</gene>
<keyword evidence="7 9" id="KW-0830">Ubiquinone</keyword>